<gene>
    <name evidence="2" type="ORF">EJC49_08825</name>
</gene>
<proteinExistence type="predicted"/>
<keyword evidence="1" id="KW-0732">Signal</keyword>
<keyword evidence="3" id="KW-1185">Reference proteome</keyword>
<dbReference type="InterPro" id="IPR011044">
    <property type="entry name" value="Quino_amine_DH_bsu"/>
</dbReference>
<protein>
    <submittedName>
        <fullName evidence="2">DUF1513 domain-containing protein</fullName>
    </submittedName>
</protein>
<dbReference type="RefSeq" id="WP_126699370.1">
    <property type="nucleotide sequence ID" value="NZ_RWKW01000031.1"/>
</dbReference>
<dbReference type="InterPro" id="IPR015943">
    <property type="entry name" value="WD40/YVTN_repeat-like_dom_sf"/>
</dbReference>
<sequence length="369" mass="39202">MRHRPRAPLVDRRAFLKAAGSVFLAGLAPGAARAMLATDAVFATAYADRQGRYGIALLSETGRLLHALPLPDRGHDIAFDRTFGRSAAFARRPGTFALVFDHAGRGEPLAIAAAPGRHFFGHGVFSPDGRLLYATENDVDAAAGRIGVYDATDGFARIGEFPTHGMDPHELLLMSDGRTIAVANGGIETHPDYGRAKLNLATMKPSLAFLDRETGALVERHELSPDLHKLSIRHMDLDARGRVWFGCQYEGPALDRPPLVGTVRPGEAMALLDMPPDILSGLRNYIGSVAANPAAGTVAVSSPQGNRMAVIDATTGTVLAVRSLTEVCGLAADRDGFLATTGEGRIVPVSGGEATLPDHVWDNHILRIG</sequence>
<dbReference type="SUPFAM" id="SSF50969">
    <property type="entry name" value="YVTN repeat-like/Quinoprotein amine dehydrogenase"/>
    <property type="match status" value="1"/>
</dbReference>
<organism evidence="2 3">
    <name type="scientific">Aquibium carbonis</name>
    <dbReference type="NCBI Taxonomy" id="2495581"/>
    <lineage>
        <taxon>Bacteria</taxon>
        <taxon>Pseudomonadati</taxon>
        <taxon>Pseudomonadota</taxon>
        <taxon>Alphaproteobacteria</taxon>
        <taxon>Hyphomicrobiales</taxon>
        <taxon>Phyllobacteriaceae</taxon>
        <taxon>Aquibium</taxon>
    </lineage>
</organism>
<comment type="caution">
    <text evidence="2">The sequence shown here is derived from an EMBL/GenBank/DDBJ whole genome shotgun (WGS) entry which is preliminary data.</text>
</comment>
<dbReference type="AlphaFoldDB" id="A0A3S0A831"/>
<name>A0A3S0A831_9HYPH</name>
<dbReference type="InterPro" id="IPR008311">
    <property type="entry name" value="UCP028101"/>
</dbReference>
<dbReference type="InterPro" id="IPR006311">
    <property type="entry name" value="TAT_signal"/>
</dbReference>
<dbReference type="EMBL" id="RWKW01000031">
    <property type="protein sequence ID" value="RST86800.1"/>
    <property type="molecule type" value="Genomic_DNA"/>
</dbReference>
<accession>A0A3S0A831</accession>
<evidence type="ECO:0000313" key="3">
    <source>
        <dbReference type="Proteomes" id="UP000278398"/>
    </source>
</evidence>
<dbReference type="Gene3D" id="2.130.10.10">
    <property type="entry name" value="YVTN repeat-like/Quinoprotein amine dehydrogenase"/>
    <property type="match status" value="1"/>
</dbReference>
<feature type="signal peptide" evidence="1">
    <location>
        <begin position="1"/>
        <end position="34"/>
    </location>
</feature>
<dbReference type="OrthoDB" id="5624218at2"/>
<evidence type="ECO:0000256" key="1">
    <source>
        <dbReference type="SAM" id="SignalP"/>
    </source>
</evidence>
<dbReference type="PROSITE" id="PS51318">
    <property type="entry name" value="TAT"/>
    <property type="match status" value="1"/>
</dbReference>
<evidence type="ECO:0000313" key="2">
    <source>
        <dbReference type="EMBL" id="RST86800.1"/>
    </source>
</evidence>
<dbReference type="PIRSF" id="PIRSF028101">
    <property type="entry name" value="UCP028101"/>
    <property type="match status" value="1"/>
</dbReference>
<reference evidence="2 3" key="1">
    <citation type="submission" date="2018-12" db="EMBL/GenBank/DDBJ databases">
        <title>Mesorhizobium carbonis sp. nov., isolated from coal mine water.</title>
        <authorList>
            <person name="Xin W."/>
            <person name="Xu Z."/>
            <person name="Xiang F."/>
            <person name="Zhang J."/>
            <person name="Xi L."/>
            <person name="Liu J."/>
        </authorList>
    </citation>
    <scope>NUCLEOTIDE SEQUENCE [LARGE SCALE GENOMIC DNA]</scope>
    <source>
        <strain evidence="2 3">B2.3</strain>
    </source>
</reference>
<dbReference type="Pfam" id="PF07433">
    <property type="entry name" value="DUF1513"/>
    <property type="match status" value="1"/>
</dbReference>
<dbReference type="Proteomes" id="UP000278398">
    <property type="component" value="Unassembled WGS sequence"/>
</dbReference>
<feature type="chain" id="PRO_5018766074" evidence="1">
    <location>
        <begin position="35"/>
        <end position="369"/>
    </location>
</feature>